<dbReference type="Proteomes" id="UP000266841">
    <property type="component" value="Unassembled WGS sequence"/>
</dbReference>
<keyword evidence="3" id="KW-1185">Reference proteome</keyword>
<proteinExistence type="predicted"/>
<evidence type="ECO:0000313" key="2">
    <source>
        <dbReference type="EMBL" id="EJK61182.1"/>
    </source>
</evidence>
<feature type="compositionally biased region" description="Low complexity" evidence="1">
    <location>
        <begin position="117"/>
        <end position="127"/>
    </location>
</feature>
<accession>K0SSF1</accession>
<protein>
    <submittedName>
        <fullName evidence="2">Uncharacterized protein</fullName>
    </submittedName>
</protein>
<feature type="region of interest" description="Disordered" evidence="1">
    <location>
        <begin position="67"/>
        <end position="127"/>
    </location>
</feature>
<evidence type="ECO:0000256" key="1">
    <source>
        <dbReference type="SAM" id="MobiDB-lite"/>
    </source>
</evidence>
<reference evidence="2 3" key="1">
    <citation type="journal article" date="2012" name="Genome Biol.">
        <title>Genome and low-iron response of an oceanic diatom adapted to chronic iron limitation.</title>
        <authorList>
            <person name="Lommer M."/>
            <person name="Specht M."/>
            <person name="Roy A.S."/>
            <person name="Kraemer L."/>
            <person name="Andreson R."/>
            <person name="Gutowska M.A."/>
            <person name="Wolf J."/>
            <person name="Bergner S.V."/>
            <person name="Schilhabel M.B."/>
            <person name="Klostermeier U.C."/>
            <person name="Beiko R.G."/>
            <person name="Rosenstiel P."/>
            <person name="Hippler M."/>
            <person name="Laroche J."/>
        </authorList>
    </citation>
    <scope>NUCLEOTIDE SEQUENCE [LARGE SCALE GENOMIC DNA]</scope>
    <source>
        <strain evidence="2 3">CCMP1005</strain>
    </source>
</reference>
<name>K0SSF1_THAOC</name>
<sequence>MESKVVRDDEGIMKELDEFTLADVETAVTAAAVRISETDKTKMKIDALNTSYAFILQKVEKADKNRLLADAPAPDADADTDEANEAYEADQGWEDTLFEDAMSGSDSSVDSRRTNRTRSSTASFGRT</sequence>
<gene>
    <name evidence="2" type="ORF">THAOC_18374</name>
</gene>
<feature type="compositionally biased region" description="Acidic residues" evidence="1">
    <location>
        <begin position="76"/>
        <end position="98"/>
    </location>
</feature>
<dbReference type="EMBL" id="AGNL01020324">
    <property type="protein sequence ID" value="EJK61182.1"/>
    <property type="molecule type" value="Genomic_DNA"/>
</dbReference>
<comment type="caution">
    <text evidence="2">The sequence shown here is derived from an EMBL/GenBank/DDBJ whole genome shotgun (WGS) entry which is preliminary data.</text>
</comment>
<dbReference type="AlphaFoldDB" id="K0SSF1"/>
<organism evidence="2 3">
    <name type="scientific">Thalassiosira oceanica</name>
    <name type="common">Marine diatom</name>
    <dbReference type="NCBI Taxonomy" id="159749"/>
    <lineage>
        <taxon>Eukaryota</taxon>
        <taxon>Sar</taxon>
        <taxon>Stramenopiles</taxon>
        <taxon>Ochrophyta</taxon>
        <taxon>Bacillariophyta</taxon>
        <taxon>Coscinodiscophyceae</taxon>
        <taxon>Thalassiosirophycidae</taxon>
        <taxon>Thalassiosirales</taxon>
        <taxon>Thalassiosiraceae</taxon>
        <taxon>Thalassiosira</taxon>
    </lineage>
</organism>
<evidence type="ECO:0000313" key="3">
    <source>
        <dbReference type="Proteomes" id="UP000266841"/>
    </source>
</evidence>